<evidence type="ECO:0000259" key="2">
    <source>
        <dbReference type="PROSITE" id="PS51702"/>
    </source>
</evidence>
<dbReference type="SUPFAM" id="SSF46955">
    <property type="entry name" value="Putative DNA-binding domain"/>
    <property type="match status" value="1"/>
</dbReference>
<dbReference type="InterPro" id="IPR003314">
    <property type="entry name" value="Mu-type_HTH"/>
</dbReference>
<dbReference type="EMBL" id="CP001616">
    <property type="protein sequence ID" value="ACQ92342.1"/>
    <property type="molecule type" value="Genomic_DNA"/>
</dbReference>
<dbReference type="STRING" id="595494.Tola_0714"/>
<dbReference type="Pfam" id="PF00665">
    <property type="entry name" value="rve"/>
    <property type="match status" value="1"/>
</dbReference>
<dbReference type="HOGENOM" id="CLU_023172_0_0_6"/>
<dbReference type="Pfam" id="PF09299">
    <property type="entry name" value="Mu-transpos_C"/>
    <property type="match status" value="1"/>
</dbReference>
<dbReference type="OrthoDB" id="501284at2"/>
<dbReference type="RefSeq" id="WP_012728941.1">
    <property type="nucleotide sequence ID" value="NC_012691.1"/>
</dbReference>
<dbReference type="Pfam" id="PF02316">
    <property type="entry name" value="HTH_Tnp_Mu_1"/>
    <property type="match status" value="1"/>
</dbReference>
<organism evidence="3 4">
    <name type="scientific">Tolumonas auensis (strain DSM 9187 / NBRC 110442 / TA 4)</name>
    <dbReference type="NCBI Taxonomy" id="595494"/>
    <lineage>
        <taxon>Bacteria</taxon>
        <taxon>Pseudomonadati</taxon>
        <taxon>Pseudomonadota</taxon>
        <taxon>Gammaproteobacteria</taxon>
        <taxon>Aeromonadales</taxon>
        <taxon>Aeromonadaceae</taxon>
        <taxon>Tolumonas</taxon>
    </lineage>
</organism>
<dbReference type="InterPro" id="IPR015378">
    <property type="entry name" value="Transposase-like_Mu_C"/>
</dbReference>
<dbReference type="InterPro" id="IPR036388">
    <property type="entry name" value="WH-like_DNA-bd_sf"/>
</dbReference>
<dbReference type="GO" id="GO:0015074">
    <property type="term" value="P:DNA integration"/>
    <property type="evidence" value="ECO:0007669"/>
    <property type="project" value="InterPro"/>
</dbReference>
<dbReference type="eggNOG" id="COG2801">
    <property type="taxonomic scope" value="Bacteria"/>
</dbReference>
<evidence type="ECO:0000259" key="1">
    <source>
        <dbReference type="PROSITE" id="PS50994"/>
    </source>
</evidence>
<reference evidence="4" key="1">
    <citation type="submission" date="2009-05" db="EMBL/GenBank/DDBJ databases">
        <title>Complete sequence of Tolumonas auensis DSM 9187.</title>
        <authorList>
            <consortium name="US DOE Joint Genome Institute"/>
            <person name="Lucas S."/>
            <person name="Copeland A."/>
            <person name="Lapidus A."/>
            <person name="Glavina del Rio T."/>
            <person name="Tice H."/>
            <person name="Bruce D."/>
            <person name="Goodwin L."/>
            <person name="Pitluck S."/>
            <person name="Chertkov O."/>
            <person name="Brettin T."/>
            <person name="Detter J.C."/>
            <person name="Han C."/>
            <person name="Larimer F."/>
            <person name="Land M."/>
            <person name="Hauser L."/>
            <person name="Kyrpides N."/>
            <person name="Mikhailova N."/>
            <person name="Spring S."/>
            <person name="Beller H."/>
        </authorList>
    </citation>
    <scope>NUCLEOTIDE SEQUENCE [LARGE SCALE GENOMIC DNA]</scope>
    <source>
        <strain evidence="4">DSM 9187 / TA4</strain>
    </source>
</reference>
<name>C4LBA7_TOLAT</name>
<proteinExistence type="predicted"/>
<dbReference type="Gene3D" id="1.10.10.10">
    <property type="entry name" value="Winged helix-like DNA-binding domain superfamily/Winged helix DNA-binding domain"/>
    <property type="match status" value="1"/>
</dbReference>
<dbReference type="Gene3D" id="3.30.420.10">
    <property type="entry name" value="Ribonuclease H-like superfamily/Ribonuclease H"/>
    <property type="match status" value="1"/>
</dbReference>
<reference evidence="3 4" key="2">
    <citation type="journal article" date="2011" name="Stand. Genomic Sci.">
        <title>Complete genome sequence of Tolumonas auensis type strain (TA 4).</title>
        <authorList>
            <person name="Chertkov O."/>
            <person name="Copeland A."/>
            <person name="Lucas S."/>
            <person name="Lapidus A."/>
            <person name="Berry K.W."/>
            <person name="Detter J.C."/>
            <person name="Del Rio T.G."/>
            <person name="Hammon N."/>
            <person name="Dalin E."/>
            <person name="Tice H."/>
            <person name="Pitluck S."/>
            <person name="Richardson P."/>
            <person name="Bruce D."/>
            <person name="Goodwin L."/>
            <person name="Han C."/>
            <person name="Tapia R."/>
            <person name="Saunders E."/>
            <person name="Schmutz J."/>
            <person name="Brettin T."/>
            <person name="Larimer F."/>
            <person name="Land M."/>
            <person name="Hauser L."/>
            <person name="Spring S."/>
            <person name="Rohde M."/>
            <person name="Kyrpides N.C."/>
            <person name="Ivanova N."/>
            <person name="Goker M."/>
            <person name="Beller H.R."/>
            <person name="Klenk H.P."/>
            <person name="Woyke T."/>
        </authorList>
    </citation>
    <scope>NUCLEOTIDE SEQUENCE [LARGE SCALE GENOMIC DNA]</scope>
    <source>
        <strain evidence="4">DSM 9187 / TA4</strain>
    </source>
</reference>
<dbReference type="InterPro" id="IPR012337">
    <property type="entry name" value="RNaseH-like_sf"/>
</dbReference>
<dbReference type="InterPro" id="IPR009061">
    <property type="entry name" value="DNA-bd_dom_put_sf"/>
</dbReference>
<dbReference type="KEGG" id="tau:Tola_0714"/>
<keyword evidence="4" id="KW-1185">Reference proteome</keyword>
<feature type="domain" description="HTH Mu-type" evidence="2">
    <location>
        <begin position="1"/>
        <end position="66"/>
    </location>
</feature>
<dbReference type="SUPFAM" id="SSF53098">
    <property type="entry name" value="Ribonuclease H-like"/>
    <property type="match status" value="1"/>
</dbReference>
<protein>
    <submittedName>
        <fullName evidence="3">Integrase catalytic region</fullName>
    </submittedName>
</protein>
<sequence>MKEWFISSELAGLVGLPQYQDGVRKKADREDWKNRKRESGKGLEYHISSLPSETRAYLAKTMASETASAIQDHAKAGVAMAALADKSAVSVQAKIENGRKLIALKPEQRKRADSRLLILQVADVFLSSYRACNQLDVGRRLFCEAYAARQIQLPDSVYDQQRSFSYRTLMRWQDSLDSVGPASLAGNYQGKRETKLDRNQSLAQFLIAVVTSKPHLANKWSTLHELATEYKSMNQLDWDVPSASSLRRYLTRWLSDNKAAFTYVTNPDAYNNQYRTAVETMYQWMSQPNDVWEFDSTPVDAMLIDGRHSIIAVIDVFTRRVRLLVAKSSSSEGICLLLRKTFLAWGTINPNGVMRTDNGSDYVSKRVMSICSLLDINVSRSNAYSGWEKPHIERFFRTLSHGMIELLPSYIGHCVADRSVIEARKSFAERLADKRKPDDQRDVYQLAMTAGELQELLDNWLDARYHNKKHSTLGKTPNEKYQDARYQRSAIVDESALDLLLNHIGEATVSKGFIKAGGVKYSAPELMEHSWKAQRVSVFLDPSDVGRAVLYRAGDWSERVEAINLDLLGNGVSPDAFRAAKKADAKALASFRREMRNLAKTWGVDTLHQDVINHFVEQAKDTLQFKQSDIELDNPALSALTNAIPAIDQQKAFSDEELAALEARRLAKQAEQELKAGQESKVLKTEYEQALILAEKELDQPLPEREKQWLNKYMRSHKLMAKRITRHLDELKTARQSKANG</sequence>
<dbReference type="GO" id="GO:0003677">
    <property type="term" value="F:DNA binding"/>
    <property type="evidence" value="ECO:0007669"/>
    <property type="project" value="InterPro"/>
</dbReference>
<dbReference type="AlphaFoldDB" id="C4LBA7"/>
<feature type="domain" description="Integrase catalytic" evidence="1">
    <location>
        <begin position="284"/>
        <end position="485"/>
    </location>
</feature>
<dbReference type="PROSITE" id="PS51702">
    <property type="entry name" value="HTH_MU"/>
    <property type="match status" value="1"/>
</dbReference>
<evidence type="ECO:0000313" key="3">
    <source>
        <dbReference type="EMBL" id="ACQ92342.1"/>
    </source>
</evidence>
<dbReference type="InterPro" id="IPR036397">
    <property type="entry name" value="RNaseH_sf"/>
</dbReference>
<gene>
    <name evidence="3" type="ordered locus">Tola_0714</name>
</gene>
<evidence type="ECO:0000313" key="4">
    <source>
        <dbReference type="Proteomes" id="UP000009073"/>
    </source>
</evidence>
<dbReference type="InterPro" id="IPR001584">
    <property type="entry name" value="Integrase_cat-core"/>
</dbReference>
<accession>C4LBA7</accession>
<dbReference type="Proteomes" id="UP000009073">
    <property type="component" value="Chromosome"/>
</dbReference>
<dbReference type="PROSITE" id="PS50994">
    <property type="entry name" value="INTEGRASE"/>
    <property type="match status" value="1"/>
</dbReference>